<gene>
    <name evidence="1" type="ORF">KGMB02408_26900</name>
</gene>
<dbReference type="Proteomes" id="UP000288079">
    <property type="component" value="Unassembled WGS sequence"/>
</dbReference>
<name>A0A401LW51_9BACE</name>
<organism evidence="1 2">
    <name type="scientific">Bacteroides faecalis</name>
    <dbReference type="NCBI Taxonomy" id="2447885"/>
    <lineage>
        <taxon>Bacteria</taxon>
        <taxon>Pseudomonadati</taxon>
        <taxon>Bacteroidota</taxon>
        <taxon>Bacteroidia</taxon>
        <taxon>Bacteroidales</taxon>
        <taxon>Bacteroidaceae</taxon>
        <taxon>Bacteroides</taxon>
    </lineage>
</organism>
<proteinExistence type="predicted"/>
<evidence type="ECO:0000313" key="1">
    <source>
        <dbReference type="EMBL" id="GCB35745.1"/>
    </source>
</evidence>
<dbReference type="SUPFAM" id="SSF50969">
    <property type="entry name" value="YVTN repeat-like/Quinoprotein amine dehydrogenase"/>
    <property type="match status" value="1"/>
</dbReference>
<comment type="caution">
    <text evidence="1">The sequence shown here is derived from an EMBL/GenBank/DDBJ whole genome shotgun (WGS) entry which is preliminary data.</text>
</comment>
<evidence type="ECO:0000313" key="2">
    <source>
        <dbReference type="Proteomes" id="UP000288079"/>
    </source>
</evidence>
<sequence length="264" mass="30736">MIYQLFKEKNELKALLFEAHKEKILIWNVSQSIREGKTIIETIPYTWKTENNNACYNGLFLKSRNELLAKVAAFPINKNDATLPFYQKRSIDTNQCLRTYSIYKQSIKNGESSIIPEAFFNSSDAFKPDGTKIAQAMVHLPQLNIVDVETGKITGYRLENGEDFSVFKGKKEIKNHFVRLAADDKFIYALYWGKLPWGAREIPYINTIYIFDWKGKLVSKITTDHDVDKMCVDTVRNRIYIIGPKTDDVFYYDLDELNKRLESR</sequence>
<dbReference type="Pfam" id="PF15869">
    <property type="entry name" value="TolB_like"/>
    <property type="match status" value="1"/>
</dbReference>
<keyword evidence="2" id="KW-1185">Reference proteome</keyword>
<dbReference type="InterPro" id="IPR011044">
    <property type="entry name" value="Quino_amine_DH_bsu"/>
</dbReference>
<dbReference type="AlphaFoldDB" id="A0A401LW51"/>
<protein>
    <submittedName>
        <fullName evidence="1">Uncharacterized protein</fullName>
    </submittedName>
</protein>
<accession>A0A401LW51</accession>
<reference evidence="1 2" key="1">
    <citation type="submission" date="2018-10" db="EMBL/GenBank/DDBJ databases">
        <title>Draft Genome Sequence of Bacteroides sp. KCTC 15687.</title>
        <authorList>
            <person name="Yu S.Y."/>
            <person name="Kim J.S."/>
            <person name="Oh B.S."/>
            <person name="Park S.H."/>
            <person name="Kang S.W."/>
            <person name="Park J.E."/>
            <person name="Choi S.H."/>
            <person name="Han K.I."/>
            <person name="Lee K.C."/>
            <person name="Eom M.K."/>
            <person name="Suh M.K."/>
            <person name="Lee D.H."/>
            <person name="Yoon H."/>
            <person name="Kim B."/>
            <person name="Yang S.J."/>
            <person name="Lee J.S."/>
            <person name="Lee J.H."/>
        </authorList>
    </citation>
    <scope>NUCLEOTIDE SEQUENCE [LARGE SCALE GENOMIC DNA]</scope>
    <source>
        <strain evidence="1 2">KCTC 15687</strain>
    </source>
</reference>
<dbReference type="EMBL" id="BHWB01000007">
    <property type="protein sequence ID" value="GCB35745.1"/>
    <property type="molecule type" value="Genomic_DNA"/>
</dbReference>